<dbReference type="PANTHER" id="PTHR19134:SF562">
    <property type="entry name" value="PROTEIN-TYROSINE-PHOSPHATASE"/>
    <property type="match status" value="1"/>
</dbReference>
<keyword evidence="8" id="KW-1185">Reference proteome</keyword>
<dbReference type="InterPro" id="IPR000242">
    <property type="entry name" value="PTP_cat"/>
</dbReference>
<name>A0A8S9Z939_9TREM</name>
<keyword evidence="4" id="KW-0904">Protein phosphatase</keyword>
<evidence type="ECO:0000256" key="1">
    <source>
        <dbReference type="ARBA" id="ARBA00009580"/>
    </source>
</evidence>
<comment type="similarity">
    <text evidence="1">Belongs to the protein-tyrosine phosphatase family.</text>
</comment>
<reference evidence="7" key="1">
    <citation type="submission" date="2019-07" db="EMBL/GenBank/DDBJ databases">
        <title>Annotation for the trematode Paragonimus miyazaki's.</title>
        <authorList>
            <person name="Choi Y.-J."/>
        </authorList>
    </citation>
    <scope>NUCLEOTIDE SEQUENCE</scope>
    <source>
        <strain evidence="7">Japan</strain>
    </source>
</reference>
<dbReference type="PROSITE" id="PS00383">
    <property type="entry name" value="TYR_PHOSPHATASE_1"/>
    <property type="match status" value="1"/>
</dbReference>
<dbReference type="SUPFAM" id="SSF52799">
    <property type="entry name" value="(Phosphotyrosine protein) phosphatases II"/>
    <property type="match status" value="1"/>
</dbReference>
<protein>
    <recommendedName>
        <fullName evidence="2">protein-tyrosine-phosphatase</fullName>
        <ecNumber evidence="2">3.1.3.48</ecNumber>
    </recommendedName>
</protein>
<dbReference type="Gene3D" id="3.90.190.10">
    <property type="entry name" value="Protein tyrosine phosphatase superfamily"/>
    <property type="match status" value="1"/>
</dbReference>
<evidence type="ECO:0000313" key="8">
    <source>
        <dbReference type="Proteomes" id="UP000822476"/>
    </source>
</evidence>
<dbReference type="PROSITE" id="PS50056">
    <property type="entry name" value="TYR_PHOSPHATASE_2"/>
    <property type="match status" value="1"/>
</dbReference>
<dbReference type="PRINTS" id="PR00700">
    <property type="entry name" value="PRTYPHPHTASE"/>
</dbReference>
<proteinExistence type="inferred from homology"/>
<dbReference type="SMART" id="SM00404">
    <property type="entry name" value="PTPc_motif"/>
    <property type="match status" value="1"/>
</dbReference>
<dbReference type="GO" id="GO:0008045">
    <property type="term" value="P:motor neuron axon guidance"/>
    <property type="evidence" value="ECO:0007669"/>
    <property type="project" value="TreeGrafter"/>
</dbReference>
<dbReference type="InterPro" id="IPR029021">
    <property type="entry name" value="Prot-tyrosine_phosphatase-like"/>
</dbReference>
<dbReference type="InterPro" id="IPR000387">
    <property type="entry name" value="Tyr_Pase_dom"/>
</dbReference>
<dbReference type="Proteomes" id="UP000822476">
    <property type="component" value="Unassembled WGS sequence"/>
</dbReference>
<dbReference type="AlphaFoldDB" id="A0A8S9Z939"/>
<dbReference type="GO" id="GO:0004725">
    <property type="term" value="F:protein tyrosine phosphatase activity"/>
    <property type="evidence" value="ECO:0007669"/>
    <property type="project" value="UniProtKB-EC"/>
</dbReference>
<dbReference type="PANTHER" id="PTHR19134">
    <property type="entry name" value="RECEPTOR-TYPE TYROSINE-PROTEIN PHOSPHATASE"/>
    <property type="match status" value="1"/>
</dbReference>
<dbReference type="InterPro" id="IPR050348">
    <property type="entry name" value="Protein-Tyr_Phosphatase"/>
</dbReference>
<organism evidence="7 8">
    <name type="scientific">Paragonimus skrjabini miyazakii</name>
    <dbReference type="NCBI Taxonomy" id="59628"/>
    <lineage>
        <taxon>Eukaryota</taxon>
        <taxon>Metazoa</taxon>
        <taxon>Spiralia</taxon>
        <taxon>Lophotrochozoa</taxon>
        <taxon>Platyhelminthes</taxon>
        <taxon>Trematoda</taxon>
        <taxon>Digenea</taxon>
        <taxon>Plagiorchiida</taxon>
        <taxon>Troglotremata</taxon>
        <taxon>Troglotrematidae</taxon>
        <taxon>Paragonimus</taxon>
    </lineage>
</organism>
<dbReference type="CDD" id="cd00047">
    <property type="entry name" value="PTPc"/>
    <property type="match status" value="1"/>
</dbReference>
<comment type="caution">
    <text evidence="7">The sequence shown here is derived from an EMBL/GenBank/DDBJ whole genome shotgun (WGS) entry which is preliminary data.</text>
</comment>
<evidence type="ECO:0000256" key="2">
    <source>
        <dbReference type="ARBA" id="ARBA00013064"/>
    </source>
</evidence>
<dbReference type="OrthoDB" id="9979034at2759"/>
<sequence>MHDRILYQSGSMKFQVKWTDRNSQPTFDERDFSVYRDGHGIRKHHVRQLAFANWPDQGVPNMEEFSALLNEYKELKAASKSGSHTLVHCKTGIGRSGTFIVADILRRHLEKKCKVIDLPGVILQLRRCRPGMIRSPPSPVTEARQTNRAGVSCVLDNQSFKQLSKDQQIPVCSKVNEVSKFLLIEKIRYHLV</sequence>
<accession>A0A8S9Z939</accession>
<evidence type="ECO:0000256" key="3">
    <source>
        <dbReference type="ARBA" id="ARBA00022801"/>
    </source>
</evidence>
<evidence type="ECO:0000259" key="5">
    <source>
        <dbReference type="PROSITE" id="PS50055"/>
    </source>
</evidence>
<evidence type="ECO:0000313" key="7">
    <source>
        <dbReference type="EMBL" id="KAF7260318.1"/>
    </source>
</evidence>
<feature type="domain" description="Tyrosine-protein phosphatase" evidence="5">
    <location>
        <begin position="14"/>
        <end position="135"/>
    </location>
</feature>
<keyword evidence="3" id="KW-0378">Hydrolase</keyword>
<evidence type="ECO:0000256" key="4">
    <source>
        <dbReference type="ARBA" id="ARBA00022912"/>
    </source>
</evidence>
<dbReference type="EC" id="3.1.3.48" evidence="2"/>
<dbReference type="InterPro" id="IPR003595">
    <property type="entry name" value="Tyr_Pase_cat"/>
</dbReference>
<dbReference type="InterPro" id="IPR016130">
    <property type="entry name" value="Tyr_Pase_AS"/>
</dbReference>
<dbReference type="PROSITE" id="PS50055">
    <property type="entry name" value="TYR_PHOSPHATASE_PTP"/>
    <property type="match status" value="1"/>
</dbReference>
<evidence type="ECO:0000259" key="6">
    <source>
        <dbReference type="PROSITE" id="PS50056"/>
    </source>
</evidence>
<gene>
    <name evidence="7" type="ORF">EG68_02405</name>
</gene>
<dbReference type="Pfam" id="PF00102">
    <property type="entry name" value="Y_phosphatase"/>
    <property type="match status" value="1"/>
</dbReference>
<dbReference type="EMBL" id="JTDE01000803">
    <property type="protein sequence ID" value="KAF7260318.1"/>
    <property type="molecule type" value="Genomic_DNA"/>
</dbReference>
<feature type="domain" description="Tyrosine specific protein phosphatases" evidence="6">
    <location>
        <begin position="63"/>
        <end position="140"/>
    </location>
</feature>